<organism evidence="2 3">
    <name type="scientific">Bacillus thuringiensis subsp. higo</name>
    <dbReference type="NCBI Taxonomy" id="132266"/>
    <lineage>
        <taxon>Bacteria</taxon>
        <taxon>Bacillati</taxon>
        <taxon>Bacillota</taxon>
        <taxon>Bacilli</taxon>
        <taxon>Bacillales</taxon>
        <taxon>Bacillaceae</taxon>
        <taxon>Bacillus</taxon>
        <taxon>Bacillus cereus group</taxon>
    </lineage>
</organism>
<evidence type="ECO:0000259" key="1">
    <source>
        <dbReference type="PROSITE" id="PS50943"/>
    </source>
</evidence>
<proteinExistence type="predicted"/>
<dbReference type="Pfam" id="PF01381">
    <property type="entry name" value="HTH_3"/>
    <property type="match status" value="1"/>
</dbReference>
<name>A0A9X6LAE9_BACUH</name>
<evidence type="ECO:0000313" key="2">
    <source>
        <dbReference type="EMBL" id="OUB39971.1"/>
    </source>
</evidence>
<sequence>MKKLRNKVKDYRLSKNLSMEEFGKLVNIHKTTISRWNNGGLKDLSIYACGKIVSIISPGNKNLQEKDIQQHLSNMEQRFYINMKVAFVLGHLNGFDSLLKYIKNTCDTDDSLNFKRWSKIFDLYILRIKGGEVCSIYLKIQEHRVLDNELYFDLNIFCDILSMLCLCDLGDFELMESHKNRIYDNIKIITNSDLKKLLEYWVLEIWSYALLRNNEKIKFDDCQKKLRDEKDLEVFPVMKAFLDVRTGERFILTDYEKSLYFLNKGFKVLSMFKDNLKYNIALNNINFLKILHWKDIDTIDLSTLHPAEYAFFLIRKKRKSKAIKILKGILAKKGKLTPLQTCYLGMALDDLDMIMKSIDMFKAKNDFFFAEFASKVYNDYVNNLQ</sequence>
<dbReference type="Gene3D" id="1.10.260.40">
    <property type="entry name" value="lambda repressor-like DNA-binding domains"/>
    <property type="match status" value="1"/>
</dbReference>
<dbReference type="Proteomes" id="UP000194816">
    <property type="component" value="Unassembled WGS sequence"/>
</dbReference>
<dbReference type="InterPro" id="IPR010982">
    <property type="entry name" value="Lambda_DNA-bd_dom_sf"/>
</dbReference>
<dbReference type="EMBL" id="MOOK01000232">
    <property type="protein sequence ID" value="OUB39971.1"/>
    <property type="molecule type" value="Genomic_DNA"/>
</dbReference>
<dbReference type="CDD" id="cd00093">
    <property type="entry name" value="HTH_XRE"/>
    <property type="match status" value="1"/>
</dbReference>
<dbReference type="NCBIfam" id="NF038310">
    <property type="entry name" value="lysogeny_AimR"/>
    <property type="match status" value="1"/>
</dbReference>
<gene>
    <name evidence="2" type="ORF">BK716_31340</name>
</gene>
<evidence type="ECO:0000313" key="3">
    <source>
        <dbReference type="Proteomes" id="UP000194816"/>
    </source>
</evidence>
<dbReference type="RefSeq" id="WP_088115653.1">
    <property type="nucleotide sequence ID" value="NZ_MOOK01000232.1"/>
</dbReference>
<comment type="caution">
    <text evidence="2">The sequence shown here is derived from an EMBL/GenBank/DDBJ whole genome shotgun (WGS) entry which is preliminary data.</text>
</comment>
<dbReference type="Pfam" id="PF22871">
    <property type="entry name" value="AimR"/>
    <property type="match status" value="1"/>
</dbReference>
<dbReference type="AlphaFoldDB" id="A0A9X6LAE9"/>
<reference evidence="2 3" key="1">
    <citation type="submission" date="2016-10" db="EMBL/GenBank/DDBJ databases">
        <title>Comparative genomics of Bacillus thuringiensis reveals a path to pathogens against multiple invertebrate hosts.</title>
        <authorList>
            <person name="Zheng J."/>
            <person name="Gao Q."/>
            <person name="Liu H."/>
            <person name="Peng D."/>
            <person name="Ruan L."/>
            <person name="Sun M."/>
        </authorList>
    </citation>
    <scope>NUCLEOTIDE SEQUENCE [LARGE SCALE GENOMIC DNA]</scope>
    <source>
        <strain evidence="2">BGSC 4AU1</strain>
    </source>
</reference>
<accession>A0A9X6LAE9</accession>
<dbReference type="InterPro" id="IPR047705">
    <property type="entry name" value="AimR-like"/>
</dbReference>
<dbReference type="InterPro" id="IPR001387">
    <property type="entry name" value="Cro/C1-type_HTH"/>
</dbReference>
<protein>
    <recommendedName>
        <fullName evidence="1">HTH cro/C1-type domain-containing protein</fullName>
    </recommendedName>
</protein>
<dbReference type="PROSITE" id="PS50943">
    <property type="entry name" value="HTH_CROC1"/>
    <property type="match status" value="1"/>
</dbReference>
<dbReference type="SUPFAM" id="SSF47413">
    <property type="entry name" value="lambda repressor-like DNA-binding domains"/>
    <property type="match status" value="1"/>
</dbReference>
<dbReference type="GO" id="GO:0003677">
    <property type="term" value="F:DNA binding"/>
    <property type="evidence" value="ECO:0007669"/>
    <property type="project" value="InterPro"/>
</dbReference>
<feature type="domain" description="HTH cro/C1-type" evidence="1">
    <location>
        <begin position="8"/>
        <end position="36"/>
    </location>
</feature>